<dbReference type="Proteomes" id="UP000749559">
    <property type="component" value="Unassembled WGS sequence"/>
</dbReference>
<reference evidence="1" key="1">
    <citation type="submission" date="2022-03" db="EMBL/GenBank/DDBJ databases">
        <authorList>
            <person name="Martin C."/>
        </authorList>
    </citation>
    <scope>NUCLEOTIDE SEQUENCE</scope>
</reference>
<dbReference type="AlphaFoldDB" id="A0A8S4PWX6"/>
<evidence type="ECO:0000313" key="1">
    <source>
        <dbReference type="EMBL" id="CAH1797198.1"/>
    </source>
</evidence>
<name>A0A8S4PWX6_OWEFU</name>
<evidence type="ECO:0000313" key="2">
    <source>
        <dbReference type="Proteomes" id="UP000749559"/>
    </source>
</evidence>
<sequence length="135" mass="15511">MRTHNQFINFGMFMRIFNVVCLILLLAHWAGCLQFFVPMLQGFQPDSWVAINELQVTEKTMSPGFPLPVASCHDSVLDFYHCSTAYISNMFLCSSLTHTCTSYQSEYFSQTVYLVVCSSRNQSNWKIYMASDTQT</sequence>
<keyword evidence="2" id="KW-1185">Reference proteome</keyword>
<dbReference type="InterPro" id="IPR051413">
    <property type="entry name" value="K/Na_HCN_channel"/>
</dbReference>
<dbReference type="GO" id="GO:0098855">
    <property type="term" value="C:HCN channel complex"/>
    <property type="evidence" value="ECO:0007669"/>
    <property type="project" value="TreeGrafter"/>
</dbReference>
<dbReference type="PANTHER" id="PTHR45689:SF5">
    <property type="entry name" value="I[[H]] CHANNEL, ISOFORM E"/>
    <property type="match status" value="1"/>
</dbReference>
<protein>
    <submittedName>
        <fullName evidence="1">Uncharacterized protein</fullName>
    </submittedName>
</protein>
<proteinExistence type="predicted"/>
<dbReference type="OrthoDB" id="421226at2759"/>
<dbReference type="GO" id="GO:0005249">
    <property type="term" value="F:voltage-gated potassium channel activity"/>
    <property type="evidence" value="ECO:0007669"/>
    <property type="project" value="TreeGrafter"/>
</dbReference>
<dbReference type="GO" id="GO:0035725">
    <property type="term" value="P:sodium ion transmembrane transport"/>
    <property type="evidence" value="ECO:0007669"/>
    <property type="project" value="TreeGrafter"/>
</dbReference>
<gene>
    <name evidence="1" type="ORF">OFUS_LOCUS21528</name>
</gene>
<dbReference type="EMBL" id="CAIIXF020000010">
    <property type="protein sequence ID" value="CAH1797198.1"/>
    <property type="molecule type" value="Genomic_DNA"/>
</dbReference>
<dbReference type="GO" id="GO:0003254">
    <property type="term" value="P:regulation of membrane depolarization"/>
    <property type="evidence" value="ECO:0007669"/>
    <property type="project" value="TreeGrafter"/>
</dbReference>
<organism evidence="1 2">
    <name type="scientific">Owenia fusiformis</name>
    <name type="common">Polychaete worm</name>
    <dbReference type="NCBI Taxonomy" id="6347"/>
    <lineage>
        <taxon>Eukaryota</taxon>
        <taxon>Metazoa</taxon>
        <taxon>Spiralia</taxon>
        <taxon>Lophotrochozoa</taxon>
        <taxon>Annelida</taxon>
        <taxon>Polychaeta</taxon>
        <taxon>Sedentaria</taxon>
        <taxon>Canalipalpata</taxon>
        <taxon>Sabellida</taxon>
        <taxon>Oweniida</taxon>
        <taxon>Oweniidae</taxon>
        <taxon>Owenia</taxon>
    </lineage>
</organism>
<accession>A0A8S4PWX6</accession>
<comment type="caution">
    <text evidence="1">The sequence shown here is derived from an EMBL/GenBank/DDBJ whole genome shotgun (WGS) entry which is preliminary data.</text>
</comment>
<dbReference type="PANTHER" id="PTHR45689">
    <property type="entry name" value="I[[H]] CHANNEL, ISOFORM E"/>
    <property type="match status" value="1"/>
</dbReference>